<dbReference type="EMBL" id="JANJYI010000002">
    <property type="protein sequence ID" value="KAK2659027.1"/>
    <property type="molecule type" value="Genomic_DNA"/>
</dbReference>
<evidence type="ECO:0000256" key="1">
    <source>
        <dbReference type="SAM" id="MobiDB-lite"/>
    </source>
</evidence>
<feature type="region of interest" description="Disordered" evidence="1">
    <location>
        <begin position="233"/>
        <end position="260"/>
    </location>
</feature>
<comment type="caution">
    <text evidence="3">The sequence shown here is derived from an EMBL/GenBank/DDBJ whole genome shotgun (WGS) entry which is preliminary data.</text>
</comment>
<dbReference type="Proteomes" id="UP001280121">
    <property type="component" value="Unassembled WGS sequence"/>
</dbReference>
<evidence type="ECO:0000313" key="4">
    <source>
        <dbReference type="Proteomes" id="UP001280121"/>
    </source>
</evidence>
<name>A0AAD9XGW2_9ROSI</name>
<organism evidence="3 4">
    <name type="scientific">Dipteronia dyeriana</name>
    <dbReference type="NCBI Taxonomy" id="168575"/>
    <lineage>
        <taxon>Eukaryota</taxon>
        <taxon>Viridiplantae</taxon>
        <taxon>Streptophyta</taxon>
        <taxon>Embryophyta</taxon>
        <taxon>Tracheophyta</taxon>
        <taxon>Spermatophyta</taxon>
        <taxon>Magnoliopsida</taxon>
        <taxon>eudicotyledons</taxon>
        <taxon>Gunneridae</taxon>
        <taxon>Pentapetalae</taxon>
        <taxon>rosids</taxon>
        <taxon>malvids</taxon>
        <taxon>Sapindales</taxon>
        <taxon>Sapindaceae</taxon>
        <taxon>Hippocastanoideae</taxon>
        <taxon>Acereae</taxon>
        <taxon>Dipteronia</taxon>
    </lineage>
</organism>
<accession>A0AAD9XGW2</accession>
<dbReference type="Pfam" id="PF09331">
    <property type="entry name" value="DUF1985"/>
    <property type="match status" value="1"/>
</dbReference>
<protein>
    <recommendedName>
        <fullName evidence="2">DUF1985 domain-containing protein</fullName>
    </recommendedName>
</protein>
<evidence type="ECO:0000259" key="2">
    <source>
        <dbReference type="Pfam" id="PF09331"/>
    </source>
</evidence>
<evidence type="ECO:0000313" key="3">
    <source>
        <dbReference type="EMBL" id="KAK2659027.1"/>
    </source>
</evidence>
<dbReference type="PANTHER" id="PTHR48449:SF1">
    <property type="entry name" value="DUF1985 DOMAIN-CONTAINING PROTEIN"/>
    <property type="match status" value="1"/>
</dbReference>
<dbReference type="InterPro" id="IPR015410">
    <property type="entry name" value="DUF1985"/>
</dbReference>
<keyword evidence="4" id="KW-1185">Reference proteome</keyword>
<proteinExistence type="predicted"/>
<sequence>MLIRELHHDGPTDEMRFMLKHHSLRFSKVEFCLITGLHFGAVPNTTMYASVENDIQQRYFTGIYEVGFEQMKFVLRLDEFEQSSDVVKLCLLYILNWVHMGLDEREKISVWQFLLVDNLDAFDAFPWGAHVYMHSIYGFKHVFDRRREQFERRQRVKDDDIFSFKVIPELGIQFRTRRPINLSPYILTWELNKQTTKRGKVGQDFHNEGIDEGGGLYIEQDRLHIPDQILDQPIIGGSSETEASDSEVVGGRPSDTDGSE</sequence>
<gene>
    <name evidence="3" type="ORF">Ddye_005560</name>
</gene>
<reference evidence="3" key="1">
    <citation type="journal article" date="2023" name="Plant J.">
        <title>Genome sequences and population genomics provide insights into the demographic history, inbreeding, and mutation load of two 'living fossil' tree species of Dipteronia.</title>
        <authorList>
            <person name="Feng Y."/>
            <person name="Comes H.P."/>
            <person name="Chen J."/>
            <person name="Zhu S."/>
            <person name="Lu R."/>
            <person name="Zhang X."/>
            <person name="Li P."/>
            <person name="Qiu J."/>
            <person name="Olsen K.M."/>
            <person name="Qiu Y."/>
        </authorList>
    </citation>
    <scope>NUCLEOTIDE SEQUENCE</scope>
    <source>
        <strain evidence="3">KIB01</strain>
    </source>
</reference>
<dbReference type="AlphaFoldDB" id="A0AAD9XGW2"/>
<dbReference type="PANTHER" id="PTHR48449">
    <property type="entry name" value="DUF1985 DOMAIN-CONTAINING PROTEIN"/>
    <property type="match status" value="1"/>
</dbReference>
<feature type="domain" description="DUF1985" evidence="2">
    <location>
        <begin position="2"/>
        <end position="132"/>
    </location>
</feature>